<dbReference type="GO" id="GO:0005856">
    <property type="term" value="C:cytoskeleton"/>
    <property type="evidence" value="ECO:0007669"/>
    <property type="project" value="UniProtKB-SubCell"/>
</dbReference>
<evidence type="ECO:0000256" key="13">
    <source>
        <dbReference type="PROSITE-ProRule" id="PRU00228"/>
    </source>
</evidence>
<feature type="coiled-coil region" evidence="14">
    <location>
        <begin position="3419"/>
        <end position="3449"/>
    </location>
</feature>
<dbReference type="Pfam" id="PF09069">
    <property type="entry name" value="EF-hand_3"/>
    <property type="match status" value="1"/>
</dbReference>
<evidence type="ECO:0000256" key="9">
    <source>
        <dbReference type="ARBA" id="ARBA00022837"/>
    </source>
</evidence>
<keyword evidence="14" id="KW-0175">Coiled coil</keyword>
<dbReference type="Gene3D" id="1.10.418.10">
    <property type="entry name" value="Calponin-like domain"/>
    <property type="match status" value="1"/>
</dbReference>
<keyword evidence="11" id="KW-0009">Actin-binding</keyword>
<reference evidence="19 20" key="1">
    <citation type="submission" date="2018-11" db="EMBL/GenBank/DDBJ databases">
        <authorList>
            <consortium name="Pathogen Informatics"/>
        </authorList>
    </citation>
    <scope>NUCLEOTIDE SEQUENCE [LARGE SCALE GENOMIC DNA]</scope>
</reference>
<evidence type="ECO:0000256" key="10">
    <source>
        <dbReference type="ARBA" id="ARBA00023136"/>
    </source>
</evidence>
<dbReference type="EMBL" id="UYWW01012177">
    <property type="protein sequence ID" value="VDM19329.1"/>
    <property type="molecule type" value="Genomic_DNA"/>
</dbReference>
<feature type="coiled-coil region" evidence="14">
    <location>
        <begin position="841"/>
        <end position="868"/>
    </location>
</feature>
<dbReference type="Proteomes" id="UP000270924">
    <property type="component" value="Unassembled WGS sequence"/>
</dbReference>
<comment type="subcellular location">
    <subcellularLocation>
        <location evidence="2">Cell membrane</location>
        <location evidence="2">Sarcolemma</location>
        <topology evidence="2">Peripheral membrane protein</topology>
        <orientation evidence="2">Cytoplasmic side</orientation>
    </subcellularLocation>
    <subcellularLocation>
        <location evidence="1">Cytoplasm</location>
        <location evidence="1">Cytoskeleton</location>
    </subcellularLocation>
</comment>
<feature type="region of interest" description="Disordered" evidence="15">
    <location>
        <begin position="279"/>
        <end position="305"/>
    </location>
</feature>
<feature type="domain" description="ZZ-type" evidence="18">
    <location>
        <begin position="3256"/>
        <end position="3312"/>
    </location>
</feature>
<dbReference type="Pfam" id="PF00397">
    <property type="entry name" value="WW"/>
    <property type="match status" value="1"/>
</dbReference>
<feature type="compositionally biased region" description="Basic and acidic residues" evidence="15">
    <location>
        <begin position="279"/>
        <end position="288"/>
    </location>
</feature>
<feature type="region of interest" description="Disordered" evidence="15">
    <location>
        <begin position="1670"/>
        <end position="1689"/>
    </location>
</feature>
<dbReference type="PROSITE" id="PS50020">
    <property type="entry name" value="WW_DOMAIN_2"/>
    <property type="match status" value="1"/>
</dbReference>
<evidence type="ECO:0000256" key="12">
    <source>
        <dbReference type="ARBA" id="ARBA00023212"/>
    </source>
</evidence>
<dbReference type="GO" id="GO:0042383">
    <property type="term" value="C:sarcolemma"/>
    <property type="evidence" value="ECO:0007669"/>
    <property type="project" value="UniProtKB-SubCell"/>
</dbReference>
<keyword evidence="9" id="KW-0106">Calcium</keyword>
<keyword evidence="7 13" id="KW-0863">Zinc-finger</keyword>
<dbReference type="GO" id="GO:0016010">
    <property type="term" value="C:dystrophin-associated glycoprotein complex"/>
    <property type="evidence" value="ECO:0007669"/>
    <property type="project" value="UniProtKB-ARBA"/>
</dbReference>
<keyword evidence="4" id="KW-0963">Cytoplasm</keyword>
<keyword evidence="20" id="KW-1185">Reference proteome</keyword>
<evidence type="ECO:0000256" key="8">
    <source>
        <dbReference type="ARBA" id="ARBA00022833"/>
    </source>
</evidence>
<name>A0A3P7ET25_WUCBA</name>
<dbReference type="InterPro" id="IPR015153">
    <property type="entry name" value="EF-hand_dom_typ1"/>
</dbReference>
<dbReference type="InterPro" id="IPR002017">
    <property type="entry name" value="Spectrin_repeat"/>
</dbReference>
<keyword evidence="3" id="KW-1003">Cell membrane</keyword>
<evidence type="ECO:0000259" key="16">
    <source>
        <dbReference type="PROSITE" id="PS50020"/>
    </source>
</evidence>
<dbReference type="Pfam" id="PF00435">
    <property type="entry name" value="Spectrin"/>
    <property type="match status" value="2"/>
</dbReference>
<dbReference type="Gene3D" id="2.20.70.10">
    <property type="match status" value="1"/>
</dbReference>
<evidence type="ECO:0000313" key="19">
    <source>
        <dbReference type="EMBL" id="VDM19329.1"/>
    </source>
</evidence>
<dbReference type="OrthoDB" id="10057795at2759"/>
<dbReference type="Pfam" id="PF00569">
    <property type="entry name" value="ZZ"/>
    <property type="match status" value="1"/>
</dbReference>
<accession>A0A3P7ET25</accession>
<evidence type="ECO:0000313" key="20">
    <source>
        <dbReference type="Proteomes" id="UP000270924"/>
    </source>
</evidence>
<dbReference type="SUPFAM" id="SSF47576">
    <property type="entry name" value="Calponin-homology domain, CH-domain"/>
    <property type="match status" value="1"/>
</dbReference>
<dbReference type="Gene3D" id="1.10.238.10">
    <property type="entry name" value="EF-hand"/>
    <property type="match status" value="2"/>
</dbReference>
<evidence type="ECO:0000256" key="11">
    <source>
        <dbReference type="ARBA" id="ARBA00023203"/>
    </source>
</evidence>
<dbReference type="InterPro" id="IPR036020">
    <property type="entry name" value="WW_dom_sf"/>
</dbReference>
<dbReference type="PROSITE" id="PS01159">
    <property type="entry name" value="WW_DOMAIN_1"/>
    <property type="match status" value="1"/>
</dbReference>
<dbReference type="InterPro" id="IPR000433">
    <property type="entry name" value="Znf_ZZ"/>
</dbReference>
<evidence type="ECO:0000256" key="7">
    <source>
        <dbReference type="ARBA" id="ARBA00022771"/>
    </source>
</evidence>
<evidence type="ECO:0000256" key="15">
    <source>
        <dbReference type="SAM" id="MobiDB-lite"/>
    </source>
</evidence>
<feature type="compositionally biased region" description="Low complexity" evidence="15">
    <location>
        <begin position="227"/>
        <end position="248"/>
    </location>
</feature>
<feature type="coiled-coil region" evidence="14">
    <location>
        <begin position="1988"/>
        <end position="2025"/>
    </location>
</feature>
<dbReference type="InParanoid" id="A0A3P7ET25"/>
<dbReference type="SMART" id="SM00150">
    <property type="entry name" value="SPEC"/>
    <property type="match status" value="7"/>
</dbReference>
<dbReference type="CDD" id="cd00176">
    <property type="entry name" value="SPEC"/>
    <property type="match status" value="2"/>
</dbReference>
<keyword evidence="8" id="KW-0862">Zinc</keyword>
<evidence type="ECO:0000256" key="2">
    <source>
        <dbReference type="ARBA" id="ARBA00004278"/>
    </source>
</evidence>
<dbReference type="CDD" id="cd00201">
    <property type="entry name" value="WW"/>
    <property type="match status" value="1"/>
</dbReference>
<dbReference type="OMA" id="SACERYT"/>
<evidence type="ECO:0000259" key="17">
    <source>
        <dbReference type="PROSITE" id="PS50021"/>
    </source>
</evidence>
<dbReference type="Pfam" id="PF09068">
    <property type="entry name" value="EF-hand_2"/>
    <property type="match status" value="1"/>
</dbReference>
<dbReference type="PROSITE" id="PS50135">
    <property type="entry name" value="ZF_ZZ_2"/>
    <property type="match status" value="1"/>
</dbReference>
<proteinExistence type="predicted"/>
<organism evidence="19 20">
    <name type="scientific">Wuchereria bancrofti</name>
    <dbReference type="NCBI Taxonomy" id="6293"/>
    <lineage>
        <taxon>Eukaryota</taxon>
        <taxon>Metazoa</taxon>
        <taxon>Ecdysozoa</taxon>
        <taxon>Nematoda</taxon>
        <taxon>Chromadorea</taxon>
        <taxon>Rhabditida</taxon>
        <taxon>Spirurina</taxon>
        <taxon>Spiruromorpha</taxon>
        <taxon>Filarioidea</taxon>
        <taxon>Onchocercidae</taxon>
        <taxon>Wuchereria</taxon>
    </lineage>
</organism>
<feature type="region of interest" description="Disordered" evidence="15">
    <location>
        <begin position="3531"/>
        <end position="3567"/>
    </location>
</feature>
<dbReference type="SMART" id="SM00456">
    <property type="entry name" value="WW"/>
    <property type="match status" value="1"/>
</dbReference>
<dbReference type="PANTHER" id="PTHR12268:SF14">
    <property type="entry name" value="DYSTROPHIN-1"/>
    <property type="match status" value="1"/>
</dbReference>
<feature type="domain" description="WW" evidence="16">
    <location>
        <begin position="3005"/>
        <end position="3039"/>
    </location>
</feature>
<dbReference type="InterPro" id="IPR018159">
    <property type="entry name" value="Spectrin/alpha-actinin"/>
</dbReference>
<dbReference type="SMART" id="SM00291">
    <property type="entry name" value="ZnF_ZZ"/>
    <property type="match status" value="1"/>
</dbReference>
<feature type="coiled-coil region" evidence="14">
    <location>
        <begin position="951"/>
        <end position="1049"/>
    </location>
</feature>
<sequence length="3610" mass="415142">MDDRYDIQEAVFIRWANSLADGVVKELSDIFDTKFLSIFARLITGDLFISSGSRVQDISNAFRLVDNDERFSQISVNELADGNPRAVCSAVWQLVQIFWKRFAPADVRDQKMAEALKDWCVERAQRFEVQISDFISSWRDGYALNAILLSYNPELFSMNQIRDMRAVDRIEHAMSLAERYVNTPRLLHPKDFSSEHLDMKSVVCYLMVLYLSLTTGVPSPEPEPQSHPELQSSEQAAESSESSKSAQSPGITSQKDAIKSDFQSMIDSVMQPVEIAHAEAEYPMRRSPEQSSSTPSSRRHSQLTNEKLIVAKKQEYPGRAVTSMQMSPHSALHTSSSYLSATEQLLLKRSTNLNSNVVDIEKLISFHNCQFVIPTKAENIDTGSRKSSTSSQKSARRRGKVMEETVIEFEDCLEHVLAWLLEAEEQINCMKSVELVKSQFKEHEMFMQSLTESQDGVGRVLHRGQQLVQRMEEEDAGAIVSQLLMVNAKWERIREVAMSRQNQLQHCLNAAQIEQLESIRKWLDSMEKEIQNAPPLTMNRSEIEQLINAHTAIQERIENEQKARVKNYGKSFILLMIVRGLSTFVAVVDESDSHFSYENLEKLLQSVGQRWMSVCEWAQMRAQQLNGLSELIAQYTSDYRKILEWLNNWEEDMGSLRAVDELKEENEIVDQVYLIQKFESALQQGHPDFVHLSQLAVELIDKLDSTNGTDTNQIRRQIETVTQRWDNIVARIDDHSRMLVRSGKAEARQLRPDGKEEDYISKKTSEHHCLEVDSQLESEPLSTIQFTSHETTDPMISSSSTISVSTVISPVDVFIANVSRVTEELQPLREWTHQFKITRNADELQNIVQDKLKEIKEKEIEVNGLHAELDRIHSLDISTPQLQLANDSFQNFTQIWSDIVTRISDALNSLSAHSTLIEAENDEELERIASQLNEFFEKSKNVVSNCTQIPLSEREERVAKLQKQLQEQDKHIRFLEVNYPNKEQIGDLKKRLVGLKESVDKLIEKDPIIERFENYLRSTFPCAGDISTLSSELERCDDLLKDLEHLKLKDPKVEQLEKLGKAKRDSLADYLARSQRNDEKTSASENMLSALTDRFAALKSAKLEVPELYKQFMELQKDIRKGLAIQKESVVLNEEIMLITLSSSSSSRDRIFQKLKNRMQLTVAGWSTLEDDIDESIALLEKENKRFQQSAVREFQRNMDELRRAIDASRDATDAEEFSEYLYNLEHLCETMETADKELENLSGINERMAKDLNHVREQHHEVLVQAKERIEQLEAAIHNCEQFDSSLTECQAWCNHVQLILSCRVANDVSALDVPHEYKQLQKEFNDFEYCINDLREFVVKNTSDWGTPNRLQLQLDHITNQFEDLMARFAEFKQPIGLEERAERLSREISDMENSVDELTGVQAESCKQALDHTNEITRRLAMARMHLDELTESGKMFAKEQILTPTAAQVLDKKVSKLDEKLKNLSARNTEMAERMENCVISLDTLNNDMKKLDAVFESVESRLNAFVRSENIETVDADRATLEELVEDLNKGALLLSKAENVMQRLTMDSFKVDDSVIEQRKRRAVRLQGDLRSWIDAIKCVSEDKMALLQKFETLHSQLKESLAEMEQIENTEMLLTALDSCRSDKNVFIGRYRRLLRSDPEVETKFSVVLSEIEKRWNEMEKKCQKVRSSSPAGPAPPQLRRDTIQGGFRDQISLLHDLYKVANDYLDFERFPVSSVNEWSKRVQDVDEWLLDYTEKLKEAVEEGRRLASSGRMELDVHDALGSLDGVIDLANQIEGALKENKTNLFPIRAKAETLERDISAIWDILDNFSSRDLSESVVANTTQRDLLDRQMQLDYLQRRSDDLHCCLPGSSGNQPNTIMDKVHDKIRDIEEKINASIKKSKENIRVQTDKPSEVIQSKEQQELDIISTTSTGRQSLTLEVQEAEDDQSKTELKKTESNSSEPLVMAMKVNVIEASESLMSLFIEMDEIEKELSRDDPLPFKDLHQKKQKLEEMNESFKKVERAIDDSQMTMDLVENEAARERLKSLRDWKDRRTNEINKLIKAESSLEENIKISQKLLDELGKALAEVDNREKSPELEELEHFAFSLEDRLQRALAQIQHTSLKAEPILTHINEEEANQLRDRLRRIGEQWKEYENLIREKRRRLDERFADESELNNEMDLLQFWCDETEAECAIIITPLNLPVLKELVLKLEERLHSYETKRANLQAIERLKDHLISVQLTDPSSKHRIRRAVSEIGKRLSSIRNLLRDRKLELDCAVNAAENFQDDLKKLQKFCEQTEKAIQLVESATIFVPSGTDLDYVRLHEPEADEVANRLEKQWKDVFSLGEAVIDEQFGIIVRDTLRKWMSDKEKLAVTACLPTLEHDSSSVTSEAVGEEELTNEVRTTLSSIAEEKESHTSEYGTLNESVALESIASNLSSKERLLMDTIVHMGHWLTETERDASLTVDLADSESIRNAAIQMQAFIDQLKMRHLDLIRILDESQNKVVRERSEVMTVECNRILGECQRRKITLTKMLEESRAWDKLRKSLSIWLANVQERVVDGSKVDAADLQTLKQELSEIQEIAEIAGKMKFKMDELNECSNALLDNYRADEGHNLSHTISRLNALWSKFNDNVRIRRAVLEAALRARSDFYSSLEQLEEWMNSVEASLVELNEITINTQMLKDSVKRKKWIEDEKSVRADMNAHKDVIRSVEDMGAQLTRRVEDLKEREHLKERLSHIDIRWRHLVGLADAIRTRLMNAQEEWEKLFTQLAENLFWAEAQSKALLEEQPVGGSLARVQEQTSFVQKLEHEMKLRQRDVDECVTSAHSYLMQHDLRPRTRSTSVLLPDKENDDENAELRRVGIQIKSDSDRLIQEWNKLREQLNAWAYIIHDANAKMEKLASAIAECQLVLSNMEERMEQLRPIEELRLEELTVAVDESEQLKEYLARTRIYVDDANDWSGQLLASDVELASEPSAQLKSINDRMTKLKSDLRIRTAALERAMTDFGPSSQHFLRDSVQAPWQRAVSASNHLPYYINHETEVTQWDHPAMVEIMEELTAFNQVKFSAYRTAMKLRAIQKLDLLTLEDIDLSLQALNSMLGEQCLSMKDAVMCLVPLFETAQEKYPKLIHSIPLAVDLLLNFVLNVFDPARDCIMRIFSFRVLLATLCNSNLEDKYRYLYQLIANNEGIDQKKLALLLYDIIHIPRFFGEAAAFGGSNVEPSVRSCFETAKYPRLISVDEFLNWLKKEPQSIVWLPVMHRLASAEFAKHQAKCNVCKMFPIIGLRYRCLRCFNVDVCQNCFFSQRLAKNHKLSHPIQEYCLPTTSGEDVRDFGLMVRNKLRSKSKTRIGYLPVQTVDEGPPLETGNVTPVNPFTEPVHNRIQLCARRLWRAQGENGTPIPASNDTGEEMRMSMTELKSPLQLLSQVEQMHKEELDQVLHKLQHENRELKKEIERRKKLGNAVGSTPNLTRGNNAVMSRSVANNMGTGRSVPSLSSCGDDQLLREAYLLRQHKERLEQRSRILEEQNRQLETQLARLRTIIAQQQNAGSENKENGLEEPESSEASAEEDEGIEYDTRPNRMNSLIASVDQLGRAMQSFVVSVVNDGDETNEDEDEVTTITGIY</sequence>
<evidence type="ECO:0000259" key="18">
    <source>
        <dbReference type="PROSITE" id="PS50135"/>
    </source>
</evidence>
<dbReference type="GO" id="GO:0099536">
    <property type="term" value="P:synaptic signaling"/>
    <property type="evidence" value="ECO:0007669"/>
    <property type="project" value="TreeGrafter"/>
</dbReference>
<dbReference type="FunCoup" id="A0A3P7ET25">
    <property type="interactions" value="593"/>
</dbReference>
<dbReference type="InterPro" id="IPR001202">
    <property type="entry name" value="WW_dom"/>
</dbReference>
<dbReference type="SUPFAM" id="SSF47473">
    <property type="entry name" value="EF-hand"/>
    <property type="match status" value="2"/>
</dbReference>
<evidence type="ECO:0000256" key="6">
    <source>
        <dbReference type="ARBA" id="ARBA00022737"/>
    </source>
</evidence>
<dbReference type="InterPro" id="IPR011992">
    <property type="entry name" value="EF-hand-dom_pair"/>
</dbReference>
<dbReference type="PANTHER" id="PTHR12268">
    <property type="entry name" value="E3 UBIQUITIN-PROTEIN LIGASE KCMF1"/>
    <property type="match status" value="1"/>
</dbReference>
<dbReference type="SUPFAM" id="SSF57850">
    <property type="entry name" value="RING/U-box"/>
    <property type="match status" value="1"/>
</dbReference>
<dbReference type="Gene3D" id="1.20.58.60">
    <property type="match status" value="7"/>
</dbReference>
<keyword evidence="5" id="KW-0479">Metal-binding</keyword>
<feature type="coiled-coil region" evidence="14">
    <location>
        <begin position="1185"/>
        <end position="1284"/>
    </location>
</feature>
<dbReference type="PROSITE" id="PS01357">
    <property type="entry name" value="ZF_ZZ_1"/>
    <property type="match status" value="1"/>
</dbReference>
<dbReference type="CDD" id="cd02334">
    <property type="entry name" value="ZZ_dystrophin"/>
    <property type="match status" value="1"/>
</dbReference>
<dbReference type="InterPro" id="IPR050774">
    <property type="entry name" value="KCMF1/Dystrophin"/>
</dbReference>
<feature type="region of interest" description="Disordered" evidence="15">
    <location>
        <begin position="3591"/>
        <end position="3610"/>
    </location>
</feature>
<evidence type="ECO:0008006" key="21">
    <source>
        <dbReference type="Google" id="ProtNLM"/>
    </source>
</evidence>
<dbReference type="InterPro" id="IPR001715">
    <property type="entry name" value="CH_dom"/>
</dbReference>
<evidence type="ECO:0000256" key="4">
    <source>
        <dbReference type="ARBA" id="ARBA00022490"/>
    </source>
</evidence>
<dbReference type="SMART" id="SM00033">
    <property type="entry name" value="CH"/>
    <property type="match status" value="1"/>
</dbReference>
<keyword evidence="12" id="KW-0206">Cytoskeleton</keyword>
<feature type="coiled-coil region" evidence="14">
    <location>
        <begin position="1451"/>
        <end position="1506"/>
    </location>
</feature>
<dbReference type="InterPro" id="IPR036872">
    <property type="entry name" value="CH_dom_sf"/>
</dbReference>
<dbReference type="PROSITE" id="PS50021">
    <property type="entry name" value="CH"/>
    <property type="match status" value="1"/>
</dbReference>
<dbReference type="GO" id="GO:0003779">
    <property type="term" value="F:actin binding"/>
    <property type="evidence" value="ECO:0007669"/>
    <property type="project" value="UniProtKB-KW"/>
</dbReference>
<dbReference type="SUPFAM" id="SSF51045">
    <property type="entry name" value="WW domain"/>
    <property type="match status" value="1"/>
</dbReference>
<dbReference type="InterPro" id="IPR015154">
    <property type="entry name" value="EF-hand_dom_typ2"/>
</dbReference>
<dbReference type="GO" id="GO:0050804">
    <property type="term" value="P:modulation of chemical synaptic transmission"/>
    <property type="evidence" value="ECO:0007669"/>
    <property type="project" value="UniProtKB-ARBA"/>
</dbReference>
<dbReference type="InterPro" id="IPR043145">
    <property type="entry name" value="Znf_ZZ_sf"/>
</dbReference>
<feature type="compositionally biased region" description="Acidic residues" evidence="15">
    <location>
        <begin position="3543"/>
        <end position="3560"/>
    </location>
</feature>
<evidence type="ECO:0000256" key="1">
    <source>
        <dbReference type="ARBA" id="ARBA00004245"/>
    </source>
</evidence>
<dbReference type="GO" id="GO:0005737">
    <property type="term" value="C:cytoplasm"/>
    <property type="evidence" value="ECO:0007669"/>
    <property type="project" value="UniProtKB-ARBA"/>
</dbReference>
<feature type="compositionally biased region" description="Acidic residues" evidence="15">
    <location>
        <begin position="3592"/>
        <end position="3603"/>
    </location>
</feature>
<evidence type="ECO:0000256" key="14">
    <source>
        <dbReference type="SAM" id="Coils"/>
    </source>
</evidence>
<dbReference type="Pfam" id="PF23729">
    <property type="entry name" value="Spectrin_Dys-1"/>
    <property type="match status" value="1"/>
</dbReference>
<dbReference type="Pfam" id="PF00307">
    <property type="entry name" value="CH"/>
    <property type="match status" value="1"/>
</dbReference>
<dbReference type="InterPro" id="IPR001589">
    <property type="entry name" value="Actinin_actin-bd_CS"/>
</dbReference>
<dbReference type="GO" id="GO:0045202">
    <property type="term" value="C:synapse"/>
    <property type="evidence" value="ECO:0007669"/>
    <property type="project" value="GOC"/>
</dbReference>
<evidence type="ECO:0000256" key="5">
    <source>
        <dbReference type="ARBA" id="ARBA00022723"/>
    </source>
</evidence>
<gene>
    <name evidence="19" type="ORF">WBA_LOCUS10479</name>
</gene>
<evidence type="ECO:0000256" key="3">
    <source>
        <dbReference type="ARBA" id="ARBA00022475"/>
    </source>
</evidence>
<keyword evidence="6" id="KW-0677">Repeat</keyword>
<dbReference type="InterPro" id="IPR056503">
    <property type="entry name" value="Spectrin_Dys-1"/>
</dbReference>
<dbReference type="PROSITE" id="PS00019">
    <property type="entry name" value="ACTININ_1"/>
    <property type="match status" value="1"/>
</dbReference>
<dbReference type="Gene3D" id="3.30.60.90">
    <property type="match status" value="1"/>
</dbReference>
<dbReference type="GO" id="GO:0008270">
    <property type="term" value="F:zinc ion binding"/>
    <property type="evidence" value="ECO:0007669"/>
    <property type="project" value="UniProtKB-KW"/>
</dbReference>
<dbReference type="SUPFAM" id="SSF46966">
    <property type="entry name" value="Spectrin repeat"/>
    <property type="match status" value="8"/>
</dbReference>
<protein>
    <recommendedName>
        <fullName evidence="21">Calponin-homology (CH) domain-containing protein</fullName>
    </recommendedName>
</protein>
<dbReference type="CDD" id="cd16242">
    <property type="entry name" value="EFh_DMD_like"/>
    <property type="match status" value="1"/>
</dbReference>
<feature type="coiled-coil region" evidence="14">
    <location>
        <begin position="2085"/>
        <end position="2145"/>
    </location>
</feature>
<feature type="domain" description="Calponin-homology (CH)" evidence="17">
    <location>
        <begin position="110"/>
        <end position="214"/>
    </location>
</feature>
<dbReference type="GO" id="GO:0046716">
    <property type="term" value="P:muscle cell cellular homeostasis"/>
    <property type="evidence" value="ECO:0007669"/>
    <property type="project" value="UniProtKB-ARBA"/>
</dbReference>
<keyword evidence="10" id="KW-0472">Membrane</keyword>
<feature type="region of interest" description="Disordered" evidence="15">
    <location>
        <begin position="217"/>
        <end position="254"/>
    </location>
</feature>